<evidence type="ECO:0000256" key="3">
    <source>
        <dbReference type="ARBA" id="ARBA00022741"/>
    </source>
</evidence>
<dbReference type="EC" id="3.6.4.12" evidence="7"/>
<keyword evidence="7" id="KW-0511">Multifunctional enzyme</keyword>
<dbReference type="GO" id="GO:0005737">
    <property type="term" value="C:cytoplasm"/>
    <property type="evidence" value="ECO:0007669"/>
    <property type="project" value="TreeGrafter"/>
</dbReference>
<dbReference type="EMBL" id="UZAN01040893">
    <property type="protein sequence ID" value="VDP71302.1"/>
    <property type="molecule type" value="Genomic_DNA"/>
</dbReference>
<keyword evidence="7" id="KW-0227">DNA damage</keyword>
<reference evidence="12" key="1">
    <citation type="submission" date="2016-06" db="UniProtKB">
        <authorList>
            <consortium name="WormBaseParasite"/>
        </authorList>
    </citation>
    <scope>IDENTIFICATION</scope>
</reference>
<protein>
    <recommendedName>
        <fullName evidence="7">DNA replication ATP-dependent helicase/nuclease</fullName>
        <ecNumber evidence="7">3.1.-.-</ecNumber>
        <ecNumber evidence="7">3.6.4.12</ecNumber>
    </recommendedName>
</protein>
<proteinExistence type="inferred from homology"/>
<feature type="domain" description="DNA2/NAM7 helicase-like C-terminal" evidence="9">
    <location>
        <begin position="1080"/>
        <end position="1265"/>
    </location>
</feature>
<keyword evidence="2 7" id="KW-0479">Metal-binding</keyword>
<keyword evidence="7" id="KW-0235">DNA replication</keyword>
<dbReference type="GO" id="GO:0005694">
    <property type="term" value="C:chromosome"/>
    <property type="evidence" value="ECO:0007669"/>
    <property type="project" value="UniProtKB-SubCell"/>
</dbReference>
<evidence type="ECO:0000256" key="7">
    <source>
        <dbReference type="RuleBase" id="RU367041"/>
    </source>
</evidence>
<dbReference type="OrthoDB" id="306218at2759"/>
<dbReference type="GO" id="GO:0005524">
    <property type="term" value="F:ATP binding"/>
    <property type="evidence" value="ECO:0007669"/>
    <property type="project" value="UniProtKB-UniRule"/>
</dbReference>
<evidence type="ECO:0000256" key="4">
    <source>
        <dbReference type="ARBA" id="ARBA00022801"/>
    </source>
</evidence>
<keyword evidence="7" id="KW-0408">Iron</keyword>
<dbReference type="PANTHER" id="PTHR10887">
    <property type="entry name" value="DNA2/NAM7 HELICASE FAMILY"/>
    <property type="match status" value="1"/>
</dbReference>
<dbReference type="Gene3D" id="3.40.50.300">
    <property type="entry name" value="P-loop containing nucleotide triphosphate hydrolases"/>
    <property type="match status" value="3"/>
</dbReference>
<dbReference type="PANTHER" id="PTHR10887:SF433">
    <property type="entry name" value="DNA REPLICATION ATP-DEPENDENT HELICASE_NUCLEASE DNA2"/>
    <property type="match status" value="1"/>
</dbReference>
<evidence type="ECO:0000259" key="8">
    <source>
        <dbReference type="Pfam" id="PF08696"/>
    </source>
</evidence>
<dbReference type="WBParaSite" id="ECPE_0000401001-mRNA-1">
    <property type="protein sequence ID" value="ECPE_0000401001-mRNA-1"/>
    <property type="gene ID" value="ECPE_0000401001"/>
</dbReference>
<dbReference type="Pfam" id="PF13604">
    <property type="entry name" value="AAA_30"/>
    <property type="match status" value="1"/>
</dbReference>
<keyword evidence="7" id="KW-0539">Nucleus</keyword>
<comment type="subcellular location">
    <subcellularLocation>
        <location evidence="7">Nucleus</location>
    </subcellularLocation>
    <subcellularLocation>
        <location evidence="7">Chromosome</location>
    </subcellularLocation>
</comment>
<dbReference type="GO" id="GO:0046872">
    <property type="term" value="F:metal ion binding"/>
    <property type="evidence" value="ECO:0007669"/>
    <property type="project" value="UniProtKB-UniRule"/>
</dbReference>
<dbReference type="Gene3D" id="3.90.320.10">
    <property type="match status" value="1"/>
</dbReference>
<dbReference type="InterPro" id="IPR027417">
    <property type="entry name" value="P-loop_NTPase"/>
</dbReference>
<dbReference type="Proteomes" id="UP000272942">
    <property type="component" value="Unassembled WGS sequence"/>
</dbReference>
<dbReference type="EC" id="3.1.-.-" evidence="7"/>
<accession>A0A183AAL8</accession>
<evidence type="ECO:0000256" key="5">
    <source>
        <dbReference type="ARBA" id="ARBA00022806"/>
    </source>
</evidence>
<keyword evidence="11" id="KW-1185">Reference proteome</keyword>
<comment type="similarity">
    <text evidence="1 7">Belongs to the DNA2/NAM7 helicase family.</text>
</comment>
<comment type="catalytic activity">
    <reaction evidence="7">
        <text>ATP + H2O = ADP + phosphate + H(+)</text>
        <dbReference type="Rhea" id="RHEA:13065"/>
        <dbReference type="ChEBI" id="CHEBI:15377"/>
        <dbReference type="ChEBI" id="CHEBI:15378"/>
        <dbReference type="ChEBI" id="CHEBI:30616"/>
        <dbReference type="ChEBI" id="CHEBI:43474"/>
        <dbReference type="ChEBI" id="CHEBI:456216"/>
        <dbReference type="EC" id="3.6.4.12"/>
    </reaction>
</comment>
<dbReference type="InterPro" id="IPR045055">
    <property type="entry name" value="DNA2/NAM7-like"/>
</dbReference>
<evidence type="ECO:0000256" key="6">
    <source>
        <dbReference type="ARBA" id="ARBA00022840"/>
    </source>
</evidence>
<keyword evidence="4 7" id="KW-0378">Hydrolase</keyword>
<dbReference type="InterPro" id="IPR041679">
    <property type="entry name" value="DNA2/NAM7-like_C"/>
</dbReference>
<dbReference type="InterPro" id="IPR047187">
    <property type="entry name" value="SF1_C_Upf1"/>
</dbReference>
<keyword evidence="7" id="KW-0234">DNA repair</keyword>
<evidence type="ECO:0000259" key="9">
    <source>
        <dbReference type="Pfam" id="PF13087"/>
    </source>
</evidence>
<keyword evidence="7" id="KW-0158">Chromosome</keyword>
<dbReference type="InterPro" id="IPR014808">
    <property type="entry name" value="DNA_replication_fac_Dna2_N"/>
</dbReference>
<sequence>MRKAAHRRSSLVVRRQADLLEKHKAAVAFDGGPPSETAPEREFRQANASAKLRRGNYDSLNYAPMDQVTVSSPVVRCSSASGGHRGFSRRSEMLVNRALTVSEKSRRPFSEVTASFDTTESLGKRSKLPIEFPEACYRQNSVDSKKKGAEEKTIVPQGLKNLNSEEVGALNEVIDLLENYHTPHKPYAKLTSRKIVTKDKLREKKSPISAVKSSPVPKIVTSPSAIDEFDANPAIDDSFTQFNLSDWSLGDNKDTEVITDLQDTGSTPPPPRPLKTVPVPVNKALRGQITEVDKSRDRVLIKIDVDKMGAVDRVADTPVEVTLLDSWADSDFTVGDTVQVIPGVGSAIQGHRITISDSSNVPESKMGLETHVPCTLVQHPDYLISCTKLVGSLYCTRRSILEQFWPSGESGLEKSFANAEQTNQNNSGFVMLLGSLLHELFQQLIRIENPAASDGKAWIESMLRRADVIIQAYACRIRITELRTALSDKLNAILRWIEVHCRNDRFGIKGKIDFSLLCRAPGSWLSKTQHTSHSTESSTLSLVPMELKTGRPTYSVEHKGQVGNRFRGPSCFRIVGQMSIGVLLYLLMLLDRYGPHCEFLPQKDIQTAPFGWLVYLQDNQLAGSSTSHPGLIEPNASNFRGLMQTRNRIATKLMRVTGMNLDIPPQADKSSTVWTPELPKPIRRLHTCEMCPVQLACSLLSTGGDHCSSKRTSSVGQIESVDQLLSVRRAHLTSQHVSFFFHWSRLNLLELADTDRLENVVRRIVTGGSVHPSGELEPIPGDFVIVSSHDCKHVGITLGTILPPEATNNIPTSTWSDLKGAKNFIVLATDEPLPKWIEYLRLDRYVSSKGTQLNLSNLVSLMEDSDLGSYLRHLIIDRTPPTFASTLSKRIVQDIRTLLKPMNVDQRAAILRVLMADDYVLIQGYPGTGKTQTLTALLQVLVLLGRKTLVVAHTHSAVDNLLGRLVQVVVGCTALAASGGPDSRHAALSRALFDVVVIDEATQLLLPTALGSLFCLRPKPVARGARFVLVGDPHQLPPLVQSSRARQAGLECSLFSHLLHNADKSALGNATLDSVSTKHPGLVTLTLQYRMNRDILFLTNELTYAHVIRAADERVSQSTLADVLNPDELLTKSPWAKRVFSTSVSDAVVFLDTHMLGLNPSDIGIISPHRKQVASIKDLLHSSHHRAMSLGEELQSVEVNTVDQFQGRDKRLILLSLTVCSGTNAAYLSSNQNEQSDGRLSLLDNLPRLTVALTRAKHKLVIVGCPGTCTVCPPSNSSRASDSSRALCKLFKLLRRIGVTEILSTADQAILNI</sequence>
<dbReference type="GO" id="GO:0051539">
    <property type="term" value="F:4 iron, 4 sulfur cluster binding"/>
    <property type="evidence" value="ECO:0007669"/>
    <property type="project" value="UniProtKB-UniRule"/>
</dbReference>
<dbReference type="GO" id="GO:0006281">
    <property type="term" value="P:DNA repair"/>
    <property type="evidence" value="ECO:0007669"/>
    <property type="project" value="UniProtKB-KW"/>
</dbReference>
<evidence type="ECO:0000256" key="2">
    <source>
        <dbReference type="ARBA" id="ARBA00022723"/>
    </source>
</evidence>
<dbReference type="GO" id="GO:0033567">
    <property type="term" value="P:DNA replication, Okazaki fragment processing"/>
    <property type="evidence" value="ECO:0007669"/>
    <property type="project" value="UniProtKB-UniRule"/>
</dbReference>
<dbReference type="GO" id="GO:0003677">
    <property type="term" value="F:DNA binding"/>
    <property type="evidence" value="ECO:0007669"/>
    <property type="project" value="UniProtKB-UniRule"/>
</dbReference>
<dbReference type="GO" id="GO:0071932">
    <property type="term" value="P:replication fork reversal"/>
    <property type="evidence" value="ECO:0007669"/>
    <property type="project" value="TreeGrafter"/>
</dbReference>
<evidence type="ECO:0000313" key="11">
    <source>
        <dbReference type="Proteomes" id="UP000272942"/>
    </source>
</evidence>
<name>A0A183AAL8_9TREM</name>
<keyword evidence="3 7" id="KW-0547">Nucleotide-binding</keyword>
<organism evidence="12">
    <name type="scientific">Echinostoma caproni</name>
    <dbReference type="NCBI Taxonomy" id="27848"/>
    <lineage>
        <taxon>Eukaryota</taxon>
        <taxon>Metazoa</taxon>
        <taxon>Spiralia</taxon>
        <taxon>Lophotrochozoa</taxon>
        <taxon>Platyhelminthes</taxon>
        <taxon>Trematoda</taxon>
        <taxon>Digenea</taxon>
        <taxon>Plagiorchiida</taxon>
        <taxon>Echinostomata</taxon>
        <taxon>Echinostomatoidea</taxon>
        <taxon>Echinostomatidae</taxon>
        <taxon>Echinostoma</taxon>
    </lineage>
</organism>
<reference evidence="10 11" key="2">
    <citation type="submission" date="2018-11" db="EMBL/GenBank/DDBJ databases">
        <authorList>
            <consortium name="Pathogen Informatics"/>
        </authorList>
    </citation>
    <scope>NUCLEOTIDE SEQUENCE [LARGE SCALE GENOMIC DNA]</scope>
    <source>
        <strain evidence="10 11">Egypt</strain>
    </source>
</reference>
<dbReference type="GO" id="GO:0005634">
    <property type="term" value="C:nucleus"/>
    <property type="evidence" value="ECO:0007669"/>
    <property type="project" value="UniProtKB-SubCell"/>
</dbReference>
<dbReference type="GO" id="GO:0017108">
    <property type="term" value="F:5'-flap endonuclease activity"/>
    <property type="evidence" value="ECO:0007669"/>
    <property type="project" value="UniProtKB-UniRule"/>
</dbReference>
<comment type="function">
    <text evidence="7">Key enzyme involved in DNA replication and DNA repair. Involved in Okazaki fragments processing by cleaving long flaps that escape FEN1: flaps that are longer than 27 nucleotides are coated by replication protein A complex (RPA), leading to recruit DNA2 which cleaves the flap until it is too short to bind RPA and becomes a substrate for FEN1. Also involved in 5'-end resection of DNA during double-strand break (DSB) repair by mediating the cleavage of 5'-ssDNA.</text>
</comment>
<dbReference type="Pfam" id="PF13087">
    <property type="entry name" value="AAA_12"/>
    <property type="match status" value="1"/>
</dbReference>
<dbReference type="Pfam" id="PF08696">
    <property type="entry name" value="Dna2"/>
    <property type="match status" value="1"/>
</dbReference>
<dbReference type="InterPro" id="IPR011604">
    <property type="entry name" value="PDDEXK-like_dom_sf"/>
</dbReference>
<gene>
    <name evidence="10" type="ORF">ECPE_LOCUS4003</name>
</gene>
<keyword evidence="7" id="KW-0540">Nuclease</keyword>
<evidence type="ECO:0000313" key="10">
    <source>
        <dbReference type="EMBL" id="VDP71302.1"/>
    </source>
</evidence>
<keyword evidence="5 7" id="KW-0347">Helicase</keyword>
<keyword evidence="7" id="KW-0238">DNA-binding</keyword>
<dbReference type="GO" id="GO:0017116">
    <property type="term" value="F:single-stranded DNA helicase activity"/>
    <property type="evidence" value="ECO:0007669"/>
    <property type="project" value="UniProtKB-UniRule"/>
</dbReference>
<feature type="domain" description="DNA replication factor Dna2 N-terminal" evidence="8">
    <location>
        <begin position="320"/>
        <end position="503"/>
    </location>
</feature>
<keyword evidence="7" id="KW-0004">4Fe-4S</keyword>
<evidence type="ECO:0000313" key="12">
    <source>
        <dbReference type="WBParaSite" id="ECPE_0000401001-mRNA-1"/>
    </source>
</evidence>
<keyword evidence="6 7" id="KW-0067">ATP-binding</keyword>
<dbReference type="SUPFAM" id="SSF52540">
    <property type="entry name" value="P-loop containing nucleoside triphosphate hydrolases"/>
    <property type="match status" value="1"/>
</dbReference>
<dbReference type="CDD" id="cd18808">
    <property type="entry name" value="SF1_C_Upf1"/>
    <property type="match status" value="1"/>
</dbReference>
<keyword evidence="7" id="KW-0411">Iron-sulfur</keyword>
<evidence type="ECO:0000256" key="1">
    <source>
        <dbReference type="ARBA" id="ARBA00007913"/>
    </source>
</evidence>